<dbReference type="AlphaFoldDB" id="A0A5N5W3H2"/>
<keyword evidence="2" id="KW-1185">Reference proteome</keyword>
<dbReference type="Proteomes" id="UP000327000">
    <property type="component" value="Unassembled WGS sequence"/>
</dbReference>
<accession>A0A5N5W3H2</accession>
<evidence type="ECO:0000313" key="1">
    <source>
        <dbReference type="EMBL" id="KAB7837592.1"/>
    </source>
</evidence>
<comment type="caution">
    <text evidence="1">The sequence shown here is derived from an EMBL/GenBank/DDBJ whole genome shotgun (WGS) entry which is preliminary data.</text>
</comment>
<dbReference type="RefSeq" id="WP_152264814.1">
    <property type="nucleotide sequence ID" value="NZ_VOKX01000095.1"/>
</dbReference>
<sequence>MSAGSARGVRTATGRLVRNCAHREGWSAAPDGVRRCVSCGVERYGAYGPLRLPEERNPLTAKTGTERAAAAATAIAALGTRFLEERARLLRHRRVAVAA</sequence>
<gene>
    <name evidence="1" type="ORF">FRZ00_23030</name>
</gene>
<organism evidence="1 2">
    <name type="scientific">Streptomyces mobaraensis</name>
    <name type="common">Streptoverticillium mobaraense</name>
    <dbReference type="NCBI Taxonomy" id="35621"/>
    <lineage>
        <taxon>Bacteria</taxon>
        <taxon>Bacillati</taxon>
        <taxon>Actinomycetota</taxon>
        <taxon>Actinomycetes</taxon>
        <taxon>Kitasatosporales</taxon>
        <taxon>Streptomycetaceae</taxon>
        <taxon>Streptomyces</taxon>
    </lineage>
</organism>
<protein>
    <submittedName>
        <fullName evidence="1">Uncharacterized protein</fullName>
    </submittedName>
</protein>
<name>A0A5N5W3H2_STRMB</name>
<evidence type="ECO:0000313" key="2">
    <source>
        <dbReference type="Proteomes" id="UP000327000"/>
    </source>
</evidence>
<dbReference type="InterPro" id="IPR046222">
    <property type="entry name" value="DUF6255"/>
</dbReference>
<proteinExistence type="predicted"/>
<dbReference type="Pfam" id="PF19768">
    <property type="entry name" value="DUF6255"/>
    <property type="match status" value="1"/>
</dbReference>
<reference evidence="1 2" key="1">
    <citation type="journal article" date="2019" name="Microb. Cell Fact.">
        <title>Exploring novel herbicidin analogues by transcriptional regulator overexpression and MS/MS molecular networking.</title>
        <authorList>
            <person name="Shi Y."/>
            <person name="Gu R."/>
            <person name="Li Y."/>
            <person name="Wang X."/>
            <person name="Ren W."/>
            <person name="Li X."/>
            <person name="Wang L."/>
            <person name="Xie Y."/>
            <person name="Hong B."/>
        </authorList>
    </citation>
    <scope>NUCLEOTIDE SEQUENCE [LARGE SCALE GENOMIC DNA]</scope>
    <source>
        <strain evidence="1 2">US-43</strain>
    </source>
</reference>
<dbReference type="EMBL" id="VOKX01000095">
    <property type="protein sequence ID" value="KAB7837592.1"/>
    <property type="molecule type" value="Genomic_DNA"/>
</dbReference>